<dbReference type="Gramene" id="KCW78405">
    <property type="protein sequence ID" value="KCW78405"/>
    <property type="gene ID" value="EUGRSUZ_D02572"/>
</dbReference>
<protein>
    <submittedName>
        <fullName evidence="1">Uncharacterized protein</fullName>
    </submittedName>
</protein>
<sequence>MNSCIEWSCICKKWSFFVGIPLVAPSFWYASTLLSASLPLVYNLLHDWRQHLLVSGICDNYLPIHDSSTFTLKELRMSSVGEPRWEQMS</sequence>
<evidence type="ECO:0000313" key="1">
    <source>
        <dbReference type="EMBL" id="KCW78405.1"/>
    </source>
</evidence>
<proteinExistence type="predicted"/>
<dbReference type="InParanoid" id="A0A059CKF4"/>
<reference evidence="1" key="1">
    <citation type="submission" date="2013-07" db="EMBL/GenBank/DDBJ databases">
        <title>The genome of Eucalyptus grandis.</title>
        <authorList>
            <person name="Schmutz J."/>
            <person name="Hayes R."/>
            <person name="Myburg A."/>
            <person name="Tuskan G."/>
            <person name="Grattapaglia D."/>
            <person name="Rokhsar D.S."/>
        </authorList>
    </citation>
    <scope>NUCLEOTIDE SEQUENCE</scope>
    <source>
        <tissue evidence="1">Leaf extractions</tissue>
    </source>
</reference>
<accession>A0A059CKF4</accession>
<dbReference type="AlphaFoldDB" id="A0A059CKF4"/>
<dbReference type="EMBL" id="KK198756">
    <property type="protein sequence ID" value="KCW78405.1"/>
    <property type="molecule type" value="Genomic_DNA"/>
</dbReference>
<name>A0A059CKF4_EUCGR</name>
<organism evidence="1">
    <name type="scientific">Eucalyptus grandis</name>
    <name type="common">Flooded gum</name>
    <dbReference type="NCBI Taxonomy" id="71139"/>
    <lineage>
        <taxon>Eukaryota</taxon>
        <taxon>Viridiplantae</taxon>
        <taxon>Streptophyta</taxon>
        <taxon>Embryophyta</taxon>
        <taxon>Tracheophyta</taxon>
        <taxon>Spermatophyta</taxon>
        <taxon>Magnoliopsida</taxon>
        <taxon>eudicotyledons</taxon>
        <taxon>Gunneridae</taxon>
        <taxon>Pentapetalae</taxon>
        <taxon>rosids</taxon>
        <taxon>malvids</taxon>
        <taxon>Myrtales</taxon>
        <taxon>Myrtaceae</taxon>
        <taxon>Myrtoideae</taxon>
        <taxon>Eucalypteae</taxon>
        <taxon>Eucalyptus</taxon>
    </lineage>
</organism>
<gene>
    <name evidence="1" type="ORF">EUGRSUZ_D02572</name>
</gene>